<dbReference type="KEGG" id="sti:Sthe_2441"/>
<reference evidence="5" key="1">
    <citation type="submission" date="2009-11" db="EMBL/GenBank/DDBJ databases">
        <title>The complete chromosome 1 of Sphaerobacter thermophilus DSM 20745.</title>
        <authorList>
            <person name="Lucas S."/>
            <person name="Copeland A."/>
            <person name="Lapidus A."/>
            <person name="Glavina del Rio T."/>
            <person name="Dalin E."/>
            <person name="Tice H."/>
            <person name="Bruce D."/>
            <person name="Goodwin L."/>
            <person name="Pitluck S."/>
            <person name="Kyrpides N."/>
            <person name="Mavromatis K."/>
            <person name="Ivanova N."/>
            <person name="Mikhailova N."/>
            <person name="LaButti K.M."/>
            <person name="Clum A."/>
            <person name="Sun H.I."/>
            <person name="Brettin T."/>
            <person name="Detter J.C."/>
            <person name="Han C."/>
            <person name="Larimer F."/>
            <person name="Land M."/>
            <person name="Hauser L."/>
            <person name="Markowitz V."/>
            <person name="Cheng J.F."/>
            <person name="Hugenholtz P."/>
            <person name="Woyke T."/>
            <person name="Wu D."/>
            <person name="Steenblock K."/>
            <person name="Schneider S."/>
            <person name="Pukall R."/>
            <person name="Goeker M."/>
            <person name="Klenk H.P."/>
            <person name="Eisen J.A."/>
        </authorList>
    </citation>
    <scope>NUCLEOTIDE SEQUENCE [LARGE SCALE GENOMIC DNA]</scope>
    <source>
        <strain evidence="5">ATCC 49802 / DSM 20745 / S 6022</strain>
    </source>
</reference>
<gene>
    <name evidence="4" type="ordered locus">Sthe_2441</name>
</gene>
<evidence type="ECO:0000256" key="1">
    <source>
        <dbReference type="ARBA" id="ARBA00022553"/>
    </source>
</evidence>
<dbReference type="HOGENOM" id="CLU_000445_69_8_0"/>
<dbReference type="RefSeq" id="WP_012872896.1">
    <property type="nucleotide sequence ID" value="NC_013523.1"/>
</dbReference>
<evidence type="ECO:0000313" key="4">
    <source>
        <dbReference type="EMBL" id="ACZ39856.1"/>
    </source>
</evidence>
<dbReference type="SMART" id="SM00448">
    <property type="entry name" value="REC"/>
    <property type="match status" value="1"/>
</dbReference>
<dbReference type="PANTHER" id="PTHR44591:SF3">
    <property type="entry name" value="RESPONSE REGULATORY DOMAIN-CONTAINING PROTEIN"/>
    <property type="match status" value="1"/>
</dbReference>
<feature type="domain" description="Response regulatory" evidence="3">
    <location>
        <begin position="7"/>
        <end position="121"/>
    </location>
</feature>
<name>D1C7Y5_SPHTD</name>
<dbReference type="InterPro" id="IPR050595">
    <property type="entry name" value="Bact_response_regulator"/>
</dbReference>
<accession>D1C7Y5</accession>
<dbReference type="STRING" id="479434.Sthe_2441"/>
<dbReference type="eggNOG" id="COG0745">
    <property type="taxonomic scope" value="Bacteria"/>
</dbReference>
<dbReference type="FunCoup" id="D1C7Y5">
    <property type="interactions" value="74"/>
</dbReference>
<proteinExistence type="predicted"/>
<dbReference type="SUPFAM" id="SSF52172">
    <property type="entry name" value="CheY-like"/>
    <property type="match status" value="1"/>
</dbReference>
<feature type="modified residue" description="4-aspartylphosphate" evidence="2">
    <location>
        <position position="56"/>
    </location>
</feature>
<sequence>MAPAAASILVVDDDPAIVDIITQVLAAEGYVTRACRNGLEALDVLNEWRPDLILLDLWMPKMDGWEFRRRQLTLDVARDVPVVLLSAGGRLEEHAQTLDAAAAIPKPFDLTDLLSVVDAVLTHPNPR</sequence>
<reference evidence="4 5" key="2">
    <citation type="journal article" date="2010" name="Stand. Genomic Sci.">
        <title>Complete genome sequence of Desulfohalobium retbaense type strain (HR(100)).</title>
        <authorList>
            <person name="Spring S."/>
            <person name="Nolan M."/>
            <person name="Lapidus A."/>
            <person name="Glavina Del Rio T."/>
            <person name="Copeland A."/>
            <person name="Tice H."/>
            <person name="Cheng J.F."/>
            <person name="Lucas S."/>
            <person name="Land M."/>
            <person name="Chen F."/>
            <person name="Bruce D."/>
            <person name="Goodwin L."/>
            <person name="Pitluck S."/>
            <person name="Ivanova N."/>
            <person name="Mavromatis K."/>
            <person name="Mikhailova N."/>
            <person name="Pati A."/>
            <person name="Chen A."/>
            <person name="Palaniappan K."/>
            <person name="Hauser L."/>
            <person name="Chang Y.J."/>
            <person name="Jeffries C.D."/>
            <person name="Munk C."/>
            <person name="Kiss H."/>
            <person name="Chain P."/>
            <person name="Han C."/>
            <person name="Brettin T."/>
            <person name="Detter J.C."/>
            <person name="Schuler E."/>
            <person name="Goker M."/>
            <person name="Rohde M."/>
            <person name="Bristow J."/>
            <person name="Eisen J.A."/>
            <person name="Markowitz V."/>
            <person name="Hugenholtz P."/>
            <person name="Kyrpides N.C."/>
            <person name="Klenk H.P."/>
        </authorList>
    </citation>
    <scope>NUCLEOTIDE SEQUENCE [LARGE SCALE GENOMIC DNA]</scope>
    <source>
        <strain evidence="5">ATCC 49802 / DSM 20745 / S 6022</strain>
    </source>
</reference>
<dbReference type="PANTHER" id="PTHR44591">
    <property type="entry name" value="STRESS RESPONSE REGULATOR PROTEIN 1"/>
    <property type="match status" value="1"/>
</dbReference>
<dbReference type="EMBL" id="CP001823">
    <property type="protein sequence ID" value="ACZ39856.1"/>
    <property type="molecule type" value="Genomic_DNA"/>
</dbReference>
<dbReference type="Proteomes" id="UP000002027">
    <property type="component" value="Chromosome 1"/>
</dbReference>
<dbReference type="PROSITE" id="PS50110">
    <property type="entry name" value="RESPONSE_REGULATORY"/>
    <property type="match status" value="1"/>
</dbReference>
<organism evidence="4 5">
    <name type="scientific">Sphaerobacter thermophilus (strain ATCC 49802 / DSM 20745 / KCCM 41009 / NCIMB 13125 / S 6022)</name>
    <dbReference type="NCBI Taxonomy" id="479434"/>
    <lineage>
        <taxon>Bacteria</taxon>
        <taxon>Pseudomonadati</taxon>
        <taxon>Thermomicrobiota</taxon>
        <taxon>Thermomicrobia</taxon>
        <taxon>Sphaerobacterales</taxon>
        <taxon>Sphaerobacterineae</taxon>
        <taxon>Sphaerobacteraceae</taxon>
        <taxon>Sphaerobacter</taxon>
    </lineage>
</organism>
<dbReference type="InParanoid" id="D1C7Y5"/>
<protein>
    <submittedName>
        <fullName evidence="4">Response regulator receiver protein</fullName>
    </submittedName>
</protein>
<evidence type="ECO:0000256" key="2">
    <source>
        <dbReference type="PROSITE-ProRule" id="PRU00169"/>
    </source>
</evidence>
<dbReference type="AlphaFoldDB" id="D1C7Y5"/>
<dbReference type="Gene3D" id="3.40.50.2300">
    <property type="match status" value="1"/>
</dbReference>
<dbReference type="OrthoDB" id="9790669at2"/>
<keyword evidence="5" id="KW-1185">Reference proteome</keyword>
<evidence type="ECO:0000259" key="3">
    <source>
        <dbReference type="PROSITE" id="PS50110"/>
    </source>
</evidence>
<evidence type="ECO:0000313" key="5">
    <source>
        <dbReference type="Proteomes" id="UP000002027"/>
    </source>
</evidence>
<keyword evidence="1 2" id="KW-0597">Phosphoprotein</keyword>
<dbReference type="GO" id="GO:0000160">
    <property type="term" value="P:phosphorelay signal transduction system"/>
    <property type="evidence" value="ECO:0007669"/>
    <property type="project" value="InterPro"/>
</dbReference>
<dbReference type="InterPro" id="IPR011006">
    <property type="entry name" value="CheY-like_superfamily"/>
</dbReference>
<dbReference type="InterPro" id="IPR001789">
    <property type="entry name" value="Sig_transdc_resp-reg_receiver"/>
</dbReference>
<dbReference type="Pfam" id="PF00072">
    <property type="entry name" value="Response_reg"/>
    <property type="match status" value="1"/>
</dbReference>